<evidence type="ECO:0000256" key="1">
    <source>
        <dbReference type="ARBA" id="ARBA00022555"/>
    </source>
</evidence>
<dbReference type="Gene3D" id="2.40.50.140">
    <property type="entry name" value="Nucleic acid-binding proteins"/>
    <property type="match status" value="1"/>
</dbReference>
<dbReference type="InterPro" id="IPR002547">
    <property type="entry name" value="tRNA-bd_dom"/>
</dbReference>
<dbReference type="VEuPathDB" id="FungiDB:AMAG_10394"/>
<keyword evidence="2 3" id="KW-0694">RNA-binding</keyword>
<accession>A0A0L0SUY3</accession>
<evidence type="ECO:0000313" key="7">
    <source>
        <dbReference type="Proteomes" id="UP000054350"/>
    </source>
</evidence>
<reference evidence="6 7" key="1">
    <citation type="submission" date="2009-11" db="EMBL/GenBank/DDBJ databases">
        <title>Annotation of Allomyces macrogynus ATCC 38327.</title>
        <authorList>
            <consortium name="The Broad Institute Genome Sequencing Platform"/>
            <person name="Russ C."/>
            <person name="Cuomo C."/>
            <person name="Burger G."/>
            <person name="Gray M.W."/>
            <person name="Holland P.W.H."/>
            <person name="King N."/>
            <person name="Lang F.B.F."/>
            <person name="Roger A.J."/>
            <person name="Ruiz-Trillo I."/>
            <person name="Young S.K."/>
            <person name="Zeng Q."/>
            <person name="Gargeya S."/>
            <person name="Fitzgerald M."/>
            <person name="Haas B."/>
            <person name="Abouelleil A."/>
            <person name="Alvarado L."/>
            <person name="Arachchi H.M."/>
            <person name="Berlin A."/>
            <person name="Chapman S.B."/>
            <person name="Gearin G."/>
            <person name="Goldberg J."/>
            <person name="Griggs A."/>
            <person name="Gujja S."/>
            <person name="Hansen M."/>
            <person name="Heiman D."/>
            <person name="Howarth C."/>
            <person name="Larimer J."/>
            <person name="Lui A."/>
            <person name="MacDonald P.J.P."/>
            <person name="McCowen C."/>
            <person name="Montmayeur A."/>
            <person name="Murphy C."/>
            <person name="Neiman D."/>
            <person name="Pearson M."/>
            <person name="Priest M."/>
            <person name="Roberts A."/>
            <person name="Saif S."/>
            <person name="Shea T."/>
            <person name="Sisk P."/>
            <person name="Stolte C."/>
            <person name="Sykes S."/>
            <person name="Wortman J."/>
            <person name="Nusbaum C."/>
            <person name="Birren B."/>
        </authorList>
    </citation>
    <scope>NUCLEOTIDE SEQUENCE [LARGE SCALE GENOMIC DNA]</scope>
    <source>
        <strain evidence="6 7">ATCC 38327</strain>
    </source>
</reference>
<evidence type="ECO:0000256" key="4">
    <source>
        <dbReference type="SAM" id="MobiDB-lite"/>
    </source>
</evidence>
<dbReference type="STRING" id="578462.A0A0L0SUY3"/>
<dbReference type="GO" id="GO:0016874">
    <property type="term" value="F:ligase activity"/>
    <property type="evidence" value="ECO:0007669"/>
    <property type="project" value="UniProtKB-KW"/>
</dbReference>
<dbReference type="OrthoDB" id="19141at2759"/>
<dbReference type="SUPFAM" id="SSF50249">
    <property type="entry name" value="Nucleic acid-binding proteins"/>
    <property type="match status" value="1"/>
</dbReference>
<name>A0A0L0SUY3_ALLM3</name>
<dbReference type="PROSITE" id="PS50886">
    <property type="entry name" value="TRBD"/>
    <property type="match status" value="1"/>
</dbReference>
<gene>
    <name evidence="6" type="ORF">AMAG_10394</name>
</gene>
<evidence type="ECO:0000313" key="6">
    <source>
        <dbReference type="EMBL" id="KNE66144.1"/>
    </source>
</evidence>
<proteinExistence type="predicted"/>
<dbReference type="OMA" id="EGHDMPY"/>
<evidence type="ECO:0000256" key="3">
    <source>
        <dbReference type="PROSITE-ProRule" id="PRU00209"/>
    </source>
</evidence>
<dbReference type="InterPro" id="IPR012340">
    <property type="entry name" value="NA-bd_OB-fold"/>
</dbReference>
<dbReference type="Proteomes" id="UP000054350">
    <property type="component" value="Unassembled WGS sequence"/>
</dbReference>
<feature type="region of interest" description="Disordered" evidence="4">
    <location>
        <begin position="28"/>
        <end position="54"/>
    </location>
</feature>
<dbReference type="GO" id="GO:0000049">
    <property type="term" value="F:tRNA binding"/>
    <property type="evidence" value="ECO:0007669"/>
    <property type="project" value="UniProtKB-UniRule"/>
</dbReference>
<dbReference type="InterPro" id="IPR051270">
    <property type="entry name" value="Tyrosine-tRNA_ligase_regulator"/>
</dbReference>
<feature type="domain" description="TRNA-binding" evidence="5">
    <location>
        <begin position="57"/>
        <end position="158"/>
    </location>
</feature>
<keyword evidence="7" id="KW-1185">Reference proteome</keyword>
<dbReference type="PANTHER" id="PTHR11586:SF33">
    <property type="entry name" value="AMINOACYL TRNA SYNTHASE COMPLEX-INTERACTING MULTIFUNCTIONAL PROTEIN 1"/>
    <property type="match status" value="1"/>
</dbReference>
<dbReference type="CDD" id="cd02799">
    <property type="entry name" value="tRNA_bind_EMAP-II_like"/>
    <property type="match status" value="1"/>
</dbReference>
<organism evidence="6 7">
    <name type="scientific">Allomyces macrogynus (strain ATCC 38327)</name>
    <name type="common">Allomyces javanicus var. macrogynus</name>
    <dbReference type="NCBI Taxonomy" id="578462"/>
    <lineage>
        <taxon>Eukaryota</taxon>
        <taxon>Fungi</taxon>
        <taxon>Fungi incertae sedis</taxon>
        <taxon>Blastocladiomycota</taxon>
        <taxon>Blastocladiomycetes</taxon>
        <taxon>Blastocladiales</taxon>
        <taxon>Blastocladiaceae</taxon>
        <taxon>Allomyces</taxon>
    </lineage>
</organism>
<dbReference type="eggNOG" id="KOG2241">
    <property type="taxonomic scope" value="Eukaryota"/>
</dbReference>
<reference evidence="7" key="2">
    <citation type="submission" date="2009-11" db="EMBL/GenBank/DDBJ databases">
        <title>The Genome Sequence of Allomyces macrogynus strain ATCC 38327.</title>
        <authorList>
            <consortium name="The Broad Institute Genome Sequencing Platform"/>
            <person name="Russ C."/>
            <person name="Cuomo C."/>
            <person name="Shea T."/>
            <person name="Young S.K."/>
            <person name="Zeng Q."/>
            <person name="Koehrsen M."/>
            <person name="Haas B."/>
            <person name="Borodovsky M."/>
            <person name="Guigo R."/>
            <person name="Alvarado L."/>
            <person name="Berlin A."/>
            <person name="Borenstein D."/>
            <person name="Chen Z."/>
            <person name="Engels R."/>
            <person name="Freedman E."/>
            <person name="Gellesch M."/>
            <person name="Goldberg J."/>
            <person name="Griggs A."/>
            <person name="Gujja S."/>
            <person name="Heiman D."/>
            <person name="Hepburn T."/>
            <person name="Howarth C."/>
            <person name="Jen D."/>
            <person name="Larson L."/>
            <person name="Lewis B."/>
            <person name="Mehta T."/>
            <person name="Park D."/>
            <person name="Pearson M."/>
            <person name="Roberts A."/>
            <person name="Saif S."/>
            <person name="Shenoy N."/>
            <person name="Sisk P."/>
            <person name="Stolte C."/>
            <person name="Sykes S."/>
            <person name="Walk T."/>
            <person name="White J."/>
            <person name="Yandava C."/>
            <person name="Burger G."/>
            <person name="Gray M.W."/>
            <person name="Holland P.W.H."/>
            <person name="King N."/>
            <person name="Lang F.B.F."/>
            <person name="Roger A.J."/>
            <person name="Ruiz-Trillo I."/>
            <person name="Lander E."/>
            <person name="Nusbaum C."/>
        </authorList>
    </citation>
    <scope>NUCLEOTIDE SEQUENCE [LARGE SCALE GENOMIC DNA]</scope>
    <source>
        <strain evidence="7">ATCC 38327</strain>
    </source>
</reference>
<sequence length="225" mass="23725">MTSWSISHRWSSSTIAAVAADATNPVMPHPPTAVAAPTKPKKAPKAGIPPADPSTVDVSRVDMRVAHILAARVHENADSLYVETMDLGEPAPRTVVSGLVTFIPLADLINKNCVVVANLKPAKMRGIVSEAMVLCAEKEGKVELLVPPMGAKPGDRVTFESLEDGADKPDAVLNPKRKIWEAVQVGLKTDKDGVAGYVRADGTFCAMKTSTGVVTAPTIAEGLIR</sequence>
<keyword evidence="1 3" id="KW-0820">tRNA-binding</keyword>
<dbReference type="PANTHER" id="PTHR11586">
    <property type="entry name" value="TRNA-AMINOACYLATION COFACTOR ARC1 FAMILY MEMBER"/>
    <property type="match status" value="1"/>
</dbReference>
<evidence type="ECO:0000259" key="5">
    <source>
        <dbReference type="PROSITE" id="PS50886"/>
    </source>
</evidence>
<keyword evidence="6" id="KW-0436">Ligase</keyword>
<protein>
    <submittedName>
        <fullName evidence="6">Methionine-tRNA ligase, beta subunit</fullName>
    </submittedName>
</protein>
<dbReference type="AlphaFoldDB" id="A0A0L0SUY3"/>
<dbReference type="Pfam" id="PF01588">
    <property type="entry name" value="tRNA_bind"/>
    <property type="match status" value="1"/>
</dbReference>
<dbReference type="EMBL" id="GG745349">
    <property type="protein sequence ID" value="KNE66144.1"/>
    <property type="molecule type" value="Genomic_DNA"/>
</dbReference>
<evidence type="ECO:0000256" key="2">
    <source>
        <dbReference type="ARBA" id="ARBA00022884"/>
    </source>
</evidence>